<accession>A0A0D9X1F5</accession>
<keyword evidence="2" id="KW-0677">Repeat</keyword>
<evidence type="ECO:0000313" key="7">
    <source>
        <dbReference type="Proteomes" id="UP000032180"/>
    </source>
</evidence>
<sequence>MDQMEEEEAASLAQDKSSKEPAQMPAAYVEQQRRAEVDRLGCRRSPIIPSNFGKRLGSPDQQRKHFAHPADHQLTKSKFSTESFRSCDICRAKLSGHVGYRCKDCDLDIHEACVDHFKKTISHFVHPWHTLTLSPIPNDDGNKNIKRPCHLCVEPCIPGSFVYSCVQCGFDVHPLCTRLPQTVRSPLHPRHDLNLVPGIMVGRCSACREDLQPLFSLFSLSLRFSSFLKWHASKIAASSGGDTVCEDGV</sequence>
<evidence type="ECO:0000256" key="2">
    <source>
        <dbReference type="ARBA" id="ARBA00022737"/>
    </source>
</evidence>
<dbReference type="HOGENOM" id="CLU_1117109_0_0_1"/>
<reference evidence="6 7" key="1">
    <citation type="submission" date="2012-08" db="EMBL/GenBank/DDBJ databases">
        <title>Oryza genome evolution.</title>
        <authorList>
            <person name="Wing R.A."/>
        </authorList>
    </citation>
    <scope>NUCLEOTIDE SEQUENCE</scope>
</reference>
<dbReference type="Gramene" id="LPERR07G19130.1">
    <property type="protein sequence ID" value="LPERR07G19130.1"/>
    <property type="gene ID" value="LPERR07G19130"/>
</dbReference>
<dbReference type="AlphaFoldDB" id="A0A0D9X1F5"/>
<name>A0A0D9X1F5_9ORYZ</name>
<evidence type="ECO:0000313" key="6">
    <source>
        <dbReference type="EnsemblPlants" id="LPERR07G19130.1"/>
    </source>
</evidence>
<dbReference type="EnsemblPlants" id="LPERR07G19130.1">
    <property type="protein sequence ID" value="LPERR07G19130.1"/>
    <property type="gene ID" value="LPERR07G19130"/>
</dbReference>
<dbReference type="Pfam" id="PF03107">
    <property type="entry name" value="C1_2"/>
    <property type="match status" value="2"/>
</dbReference>
<dbReference type="InterPro" id="IPR046349">
    <property type="entry name" value="C1-like_sf"/>
</dbReference>
<evidence type="ECO:0000256" key="4">
    <source>
        <dbReference type="SAM" id="MobiDB-lite"/>
    </source>
</evidence>
<keyword evidence="3" id="KW-0862">Zinc</keyword>
<evidence type="ECO:0000259" key="5">
    <source>
        <dbReference type="PROSITE" id="PS50081"/>
    </source>
</evidence>
<keyword evidence="1" id="KW-0479">Metal-binding</keyword>
<reference evidence="6" key="3">
    <citation type="submission" date="2015-04" db="UniProtKB">
        <authorList>
            <consortium name="EnsemblPlants"/>
        </authorList>
    </citation>
    <scope>IDENTIFICATION</scope>
</reference>
<organism evidence="6 7">
    <name type="scientific">Leersia perrieri</name>
    <dbReference type="NCBI Taxonomy" id="77586"/>
    <lineage>
        <taxon>Eukaryota</taxon>
        <taxon>Viridiplantae</taxon>
        <taxon>Streptophyta</taxon>
        <taxon>Embryophyta</taxon>
        <taxon>Tracheophyta</taxon>
        <taxon>Spermatophyta</taxon>
        <taxon>Magnoliopsida</taxon>
        <taxon>Liliopsida</taxon>
        <taxon>Poales</taxon>
        <taxon>Poaceae</taxon>
        <taxon>BOP clade</taxon>
        <taxon>Oryzoideae</taxon>
        <taxon>Oryzeae</taxon>
        <taxon>Oryzinae</taxon>
        <taxon>Leersia</taxon>
    </lineage>
</organism>
<dbReference type="eggNOG" id="ENOG502RYP3">
    <property type="taxonomic scope" value="Eukaryota"/>
</dbReference>
<dbReference type="Gene3D" id="3.30.60.20">
    <property type="match status" value="1"/>
</dbReference>
<dbReference type="SUPFAM" id="SSF57889">
    <property type="entry name" value="Cysteine-rich domain"/>
    <property type="match status" value="1"/>
</dbReference>
<dbReference type="PANTHER" id="PTHR47841">
    <property type="entry name" value="DIACYLGLYCEROL KINASE THETA-LIKE-RELATED"/>
    <property type="match status" value="1"/>
</dbReference>
<protein>
    <recommendedName>
        <fullName evidence="5">Phorbol-ester/DAG-type domain-containing protein</fullName>
    </recommendedName>
</protein>
<dbReference type="InterPro" id="IPR004146">
    <property type="entry name" value="DC1"/>
</dbReference>
<dbReference type="Proteomes" id="UP000032180">
    <property type="component" value="Chromosome 7"/>
</dbReference>
<dbReference type="PROSITE" id="PS50081">
    <property type="entry name" value="ZF_DAG_PE_2"/>
    <property type="match status" value="1"/>
</dbReference>
<dbReference type="InterPro" id="IPR002219">
    <property type="entry name" value="PKC_DAG/PE"/>
</dbReference>
<feature type="domain" description="Phorbol-ester/DAG-type" evidence="5">
    <location>
        <begin position="71"/>
        <end position="121"/>
    </location>
</feature>
<evidence type="ECO:0000256" key="1">
    <source>
        <dbReference type="ARBA" id="ARBA00022723"/>
    </source>
</evidence>
<dbReference type="STRING" id="77586.A0A0D9X1F5"/>
<reference evidence="7" key="2">
    <citation type="submission" date="2013-12" db="EMBL/GenBank/DDBJ databases">
        <authorList>
            <person name="Yu Y."/>
            <person name="Lee S."/>
            <person name="de Baynast K."/>
            <person name="Wissotski M."/>
            <person name="Liu L."/>
            <person name="Talag J."/>
            <person name="Goicoechea J."/>
            <person name="Angelova A."/>
            <person name="Jetty R."/>
            <person name="Kudrna D."/>
            <person name="Golser W."/>
            <person name="Rivera L."/>
            <person name="Zhang J."/>
            <person name="Wing R."/>
        </authorList>
    </citation>
    <scope>NUCLEOTIDE SEQUENCE</scope>
</reference>
<feature type="region of interest" description="Disordered" evidence="4">
    <location>
        <begin position="45"/>
        <end position="68"/>
    </location>
</feature>
<dbReference type="GO" id="GO:0046872">
    <property type="term" value="F:metal ion binding"/>
    <property type="evidence" value="ECO:0007669"/>
    <property type="project" value="UniProtKB-KW"/>
</dbReference>
<evidence type="ECO:0000256" key="3">
    <source>
        <dbReference type="ARBA" id="ARBA00022833"/>
    </source>
</evidence>
<feature type="region of interest" description="Disordered" evidence="4">
    <location>
        <begin position="1"/>
        <end position="32"/>
    </location>
</feature>
<dbReference type="PANTHER" id="PTHR47841:SF2">
    <property type="entry name" value="OS07G0609800 PROTEIN"/>
    <property type="match status" value="1"/>
</dbReference>
<proteinExistence type="predicted"/>
<keyword evidence="7" id="KW-1185">Reference proteome</keyword>